<dbReference type="InterPro" id="IPR051920">
    <property type="entry name" value="MPT_Adenylyltrnsfr/MoaC-Rel"/>
</dbReference>
<dbReference type="Pfam" id="PF00994">
    <property type="entry name" value="MoCF_biosynth"/>
    <property type="match status" value="1"/>
</dbReference>
<dbReference type="Gene3D" id="3.40.980.10">
    <property type="entry name" value="MoaB/Mog-like domain"/>
    <property type="match status" value="1"/>
</dbReference>
<dbReference type="CDD" id="cd00886">
    <property type="entry name" value="MogA_MoaB"/>
    <property type="match status" value="1"/>
</dbReference>
<accession>A0A1I6TLD5</accession>
<dbReference type="PANTHER" id="PTHR43764">
    <property type="entry name" value="MOLYBDENUM COFACTOR BIOSYNTHESIS"/>
    <property type="match status" value="1"/>
</dbReference>
<feature type="domain" description="MoaB/Mog" evidence="4">
    <location>
        <begin position="7"/>
        <end position="151"/>
    </location>
</feature>
<name>A0A1I6TLD5_9BACL</name>
<keyword evidence="6" id="KW-1185">Reference proteome</keyword>
<dbReference type="UniPathway" id="UPA00344"/>
<proteinExistence type="predicted"/>
<dbReference type="SUPFAM" id="SSF53218">
    <property type="entry name" value="Molybdenum cofactor biosynthesis proteins"/>
    <property type="match status" value="1"/>
</dbReference>
<dbReference type="Proteomes" id="UP000198660">
    <property type="component" value="Unassembled WGS sequence"/>
</dbReference>
<dbReference type="InterPro" id="IPR036425">
    <property type="entry name" value="MoaB/Mog-like_dom_sf"/>
</dbReference>
<comment type="function">
    <text evidence="1">May be involved in the biosynthesis of molybdopterin.</text>
</comment>
<evidence type="ECO:0000259" key="4">
    <source>
        <dbReference type="SMART" id="SM00852"/>
    </source>
</evidence>
<dbReference type="InterPro" id="IPR001453">
    <property type="entry name" value="MoaB/Mog_dom"/>
</dbReference>
<dbReference type="OrthoDB" id="9784492at2"/>
<organism evidence="5 6">
    <name type="scientific">Marininema halotolerans</name>
    <dbReference type="NCBI Taxonomy" id="1155944"/>
    <lineage>
        <taxon>Bacteria</taxon>
        <taxon>Bacillati</taxon>
        <taxon>Bacillota</taxon>
        <taxon>Bacilli</taxon>
        <taxon>Bacillales</taxon>
        <taxon>Thermoactinomycetaceae</taxon>
        <taxon>Marininema</taxon>
    </lineage>
</organism>
<evidence type="ECO:0000313" key="5">
    <source>
        <dbReference type="EMBL" id="SFS89984.1"/>
    </source>
</evidence>
<protein>
    <submittedName>
        <fullName evidence="5">Molybdenum cofactor synthesis domain-containing protein</fullName>
    </submittedName>
</protein>
<dbReference type="PANTHER" id="PTHR43764:SF1">
    <property type="entry name" value="MOLYBDOPTERIN MOLYBDOTRANSFERASE"/>
    <property type="match status" value="1"/>
</dbReference>
<dbReference type="NCBIfam" id="TIGR00177">
    <property type="entry name" value="molyb_syn"/>
    <property type="match status" value="1"/>
</dbReference>
<evidence type="ECO:0000256" key="3">
    <source>
        <dbReference type="ARBA" id="ARBA00023150"/>
    </source>
</evidence>
<evidence type="ECO:0000256" key="1">
    <source>
        <dbReference type="ARBA" id="ARBA00003487"/>
    </source>
</evidence>
<dbReference type="AlphaFoldDB" id="A0A1I6TLD5"/>
<dbReference type="EMBL" id="FPAA01000010">
    <property type="protein sequence ID" value="SFS89984.1"/>
    <property type="molecule type" value="Genomic_DNA"/>
</dbReference>
<dbReference type="PROSITE" id="PS01078">
    <property type="entry name" value="MOCF_BIOSYNTHESIS_1"/>
    <property type="match status" value="1"/>
</dbReference>
<dbReference type="SMART" id="SM00852">
    <property type="entry name" value="MoCF_biosynth"/>
    <property type="match status" value="1"/>
</dbReference>
<reference evidence="6" key="1">
    <citation type="submission" date="2016-10" db="EMBL/GenBank/DDBJ databases">
        <authorList>
            <person name="Varghese N."/>
            <person name="Submissions S."/>
        </authorList>
    </citation>
    <scope>NUCLEOTIDE SEQUENCE [LARGE SCALE GENOMIC DNA]</scope>
    <source>
        <strain evidence="6">DSM 45789</strain>
    </source>
</reference>
<dbReference type="GO" id="GO:0006777">
    <property type="term" value="P:Mo-molybdopterin cofactor biosynthetic process"/>
    <property type="evidence" value="ECO:0007669"/>
    <property type="project" value="UniProtKB-KW"/>
</dbReference>
<evidence type="ECO:0000256" key="2">
    <source>
        <dbReference type="ARBA" id="ARBA00005046"/>
    </source>
</evidence>
<comment type="pathway">
    <text evidence="2">Cofactor biosynthesis; molybdopterin biosynthesis.</text>
</comment>
<evidence type="ECO:0000313" key="6">
    <source>
        <dbReference type="Proteomes" id="UP000198660"/>
    </source>
</evidence>
<dbReference type="InterPro" id="IPR008284">
    <property type="entry name" value="MoCF_biosynth_CS"/>
</dbReference>
<sequence>MKRWNVGVLTVSDKGARGERIDRSGEEIRRMIPQMDGEVVVSEIVPDDWLTIRRQLIYFADEIKVDLIVTTGGTGFAPRDVTPEATRSVLEKEVPGLSEAMRGSSLQKTRYALLSRAVTGIRGTTLIINLPGSPKAVRECLEAIWDVLPHGLEVLTGEVGDHD</sequence>
<gene>
    <name evidence="5" type="ORF">SAMN05444972_110101</name>
</gene>
<keyword evidence="3" id="KW-0501">Molybdenum cofactor biosynthesis</keyword>
<dbReference type="RefSeq" id="WP_091838166.1">
    <property type="nucleotide sequence ID" value="NZ_FPAA01000010.1"/>
</dbReference>